<dbReference type="Proteomes" id="UP000821865">
    <property type="component" value="Chromosome 2"/>
</dbReference>
<keyword evidence="2" id="KW-1185">Reference proteome</keyword>
<comment type="caution">
    <text evidence="1">The sequence shown here is derived from an EMBL/GenBank/DDBJ whole genome shotgun (WGS) entry which is preliminary data.</text>
</comment>
<gene>
    <name evidence="1" type="ORF">HPB49_003419</name>
</gene>
<protein>
    <submittedName>
        <fullName evidence="1">Uncharacterized protein</fullName>
    </submittedName>
</protein>
<evidence type="ECO:0000313" key="1">
    <source>
        <dbReference type="EMBL" id="KAH7965104.1"/>
    </source>
</evidence>
<name>A0ACB8DAJ2_DERSI</name>
<dbReference type="EMBL" id="CM023471">
    <property type="protein sequence ID" value="KAH7965104.1"/>
    <property type="molecule type" value="Genomic_DNA"/>
</dbReference>
<evidence type="ECO:0000313" key="2">
    <source>
        <dbReference type="Proteomes" id="UP000821865"/>
    </source>
</evidence>
<sequence length="183" mass="20353">MPNDHFRLHFCLSKETVRLLCEKLPGELKSERATGLSVERKVLCALRFFAIGSFQASLGSEQTIRVSQSTVSEGVRRVAEAVLNAGARNKWVHFPKTSEEGDSSYPLEPWLLTPVPGHPPTQTAEGKYNTAYAAMRSLVERCIGLFMSRFRCLQRYRTLLYEPEGAVNIVAACAVLHTQPSAV</sequence>
<organism evidence="1 2">
    <name type="scientific">Dermacentor silvarum</name>
    <name type="common">Tick</name>
    <dbReference type="NCBI Taxonomy" id="543639"/>
    <lineage>
        <taxon>Eukaryota</taxon>
        <taxon>Metazoa</taxon>
        <taxon>Ecdysozoa</taxon>
        <taxon>Arthropoda</taxon>
        <taxon>Chelicerata</taxon>
        <taxon>Arachnida</taxon>
        <taxon>Acari</taxon>
        <taxon>Parasitiformes</taxon>
        <taxon>Ixodida</taxon>
        <taxon>Ixodoidea</taxon>
        <taxon>Ixodidae</taxon>
        <taxon>Rhipicephalinae</taxon>
        <taxon>Dermacentor</taxon>
    </lineage>
</organism>
<accession>A0ACB8DAJ2</accession>
<reference evidence="1" key="1">
    <citation type="submission" date="2020-05" db="EMBL/GenBank/DDBJ databases">
        <title>Large-scale comparative analyses of tick genomes elucidate their genetic diversity and vector capacities.</title>
        <authorList>
            <person name="Jia N."/>
            <person name="Wang J."/>
            <person name="Shi W."/>
            <person name="Du L."/>
            <person name="Sun Y."/>
            <person name="Zhan W."/>
            <person name="Jiang J."/>
            <person name="Wang Q."/>
            <person name="Zhang B."/>
            <person name="Ji P."/>
            <person name="Sakyi L.B."/>
            <person name="Cui X."/>
            <person name="Yuan T."/>
            <person name="Jiang B."/>
            <person name="Yang W."/>
            <person name="Lam T.T.-Y."/>
            <person name="Chang Q."/>
            <person name="Ding S."/>
            <person name="Wang X."/>
            <person name="Zhu J."/>
            <person name="Ruan X."/>
            <person name="Zhao L."/>
            <person name="Wei J."/>
            <person name="Que T."/>
            <person name="Du C."/>
            <person name="Cheng J."/>
            <person name="Dai P."/>
            <person name="Han X."/>
            <person name="Huang E."/>
            <person name="Gao Y."/>
            <person name="Liu J."/>
            <person name="Shao H."/>
            <person name="Ye R."/>
            <person name="Li L."/>
            <person name="Wei W."/>
            <person name="Wang X."/>
            <person name="Wang C."/>
            <person name="Yang T."/>
            <person name="Huo Q."/>
            <person name="Li W."/>
            <person name="Guo W."/>
            <person name="Chen H."/>
            <person name="Zhou L."/>
            <person name="Ni X."/>
            <person name="Tian J."/>
            <person name="Zhou Y."/>
            <person name="Sheng Y."/>
            <person name="Liu T."/>
            <person name="Pan Y."/>
            <person name="Xia L."/>
            <person name="Li J."/>
            <person name="Zhao F."/>
            <person name="Cao W."/>
        </authorList>
    </citation>
    <scope>NUCLEOTIDE SEQUENCE</scope>
    <source>
        <strain evidence="1">Dsil-2018</strain>
    </source>
</reference>
<proteinExistence type="predicted"/>